<gene>
    <name evidence="1" type="ORF">RRG08_023071</name>
</gene>
<protein>
    <submittedName>
        <fullName evidence="1">Uncharacterized protein</fullName>
    </submittedName>
</protein>
<comment type="caution">
    <text evidence="1">The sequence shown here is derived from an EMBL/GenBank/DDBJ whole genome shotgun (WGS) entry which is preliminary data.</text>
</comment>
<sequence>MIWLQPYLSRGAQICDMSTHLLFSRIGQLATILLLIRYQQCCSYRLALESQGLLYSEDSISRGSINFHPKLLVLRPGETMVRSVREMARRWCSFGNRYGMRVGIWMKIKKKERDRQKGGRGEKGDCPCNDDLGDRLQDFEVQKQEESEDHREWICPGD</sequence>
<dbReference type="AlphaFoldDB" id="A0AAE1ARU2"/>
<accession>A0AAE1ARU2</accession>
<evidence type="ECO:0000313" key="2">
    <source>
        <dbReference type="Proteomes" id="UP001283361"/>
    </source>
</evidence>
<reference evidence="1" key="1">
    <citation type="journal article" date="2023" name="G3 (Bethesda)">
        <title>A reference genome for the long-term kleptoplast-retaining sea slug Elysia crispata morphotype clarki.</title>
        <authorList>
            <person name="Eastman K.E."/>
            <person name="Pendleton A.L."/>
            <person name="Shaikh M.A."/>
            <person name="Suttiyut T."/>
            <person name="Ogas R."/>
            <person name="Tomko P."/>
            <person name="Gavelis G."/>
            <person name="Widhalm J.R."/>
            <person name="Wisecaver J.H."/>
        </authorList>
    </citation>
    <scope>NUCLEOTIDE SEQUENCE</scope>
    <source>
        <strain evidence="1">ECLA1</strain>
    </source>
</reference>
<name>A0AAE1ARU2_9GAST</name>
<dbReference type="Proteomes" id="UP001283361">
    <property type="component" value="Unassembled WGS sequence"/>
</dbReference>
<evidence type="ECO:0000313" key="1">
    <source>
        <dbReference type="EMBL" id="KAK3792738.1"/>
    </source>
</evidence>
<proteinExistence type="predicted"/>
<dbReference type="EMBL" id="JAWDGP010001332">
    <property type="protein sequence ID" value="KAK3792738.1"/>
    <property type="molecule type" value="Genomic_DNA"/>
</dbReference>
<keyword evidence="2" id="KW-1185">Reference proteome</keyword>
<organism evidence="1 2">
    <name type="scientific">Elysia crispata</name>
    <name type="common">lettuce slug</name>
    <dbReference type="NCBI Taxonomy" id="231223"/>
    <lineage>
        <taxon>Eukaryota</taxon>
        <taxon>Metazoa</taxon>
        <taxon>Spiralia</taxon>
        <taxon>Lophotrochozoa</taxon>
        <taxon>Mollusca</taxon>
        <taxon>Gastropoda</taxon>
        <taxon>Heterobranchia</taxon>
        <taxon>Euthyneura</taxon>
        <taxon>Panpulmonata</taxon>
        <taxon>Sacoglossa</taxon>
        <taxon>Placobranchoidea</taxon>
        <taxon>Plakobranchidae</taxon>
        <taxon>Elysia</taxon>
    </lineage>
</organism>